<dbReference type="SUPFAM" id="SSF63829">
    <property type="entry name" value="Calcium-dependent phosphotriesterase"/>
    <property type="match status" value="1"/>
</dbReference>
<feature type="chain" id="PRO_5016776454" evidence="1">
    <location>
        <begin position="20"/>
        <end position="279"/>
    </location>
</feature>
<sequence>MKSLLTALLLVTLGTCGGAADEPRSYDRDVTKWIEVTPPPTRSDEHISFVSRADASRDDWFVSQEGGNVHAKLYTDISNEPLGEWPKFSTGAPVAGDNDLQKPHLFSTEDGWLAVYNRGEFGSSLWWYSLDGKIKYQISEHWVNGFIQHKNRIFAVEGRDSPTSSEGSLIELAKLSGKWTATQIVELPGAGLAVTVLPDDRFCIVTSEMLLAVSLEKRTEVLVPNGHWIRWYPNSITTDAECRNVYIGMRQFVVRYPLGDNEHRAHLLVPAQSFLNTND</sequence>
<keyword evidence="3" id="KW-1185">Reference proteome</keyword>
<dbReference type="Proteomes" id="UP000253426">
    <property type="component" value="Unassembled WGS sequence"/>
</dbReference>
<accession>A0A366HCL8</accession>
<protein>
    <submittedName>
        <fullName evidence="2">Uncharacterized protein</fullName>
    </submittedName>
</protein>
<feature type="signal peptide" evidence="1">
    <location>
        <begin position="1"/>
        <end position="19"/>
    </location>
</feature>
<keyword evidence="1" id="KW-0732">Signal</keyword>
<proteinExistence type="predicted"/>
<organism evidence="2 3">
    <name type="scientific">Roseimicrobium gellanilyticum</name>
    <dbReference type="NCBI Taxonomy" id="748857"/>
    <lineage>
        <taxon>Bacteria</taxon>
        <taxon>Pseudomonadati</taxon>
        <taxon>Verrucomicrobiota</taxon>
        <taxon>Verrucomicrobiia</taxon>
        <taxon>Verrucomicrobiales</taxon>
        <taxon>Verrucomicrobiaceae</taxon>
        <taxon>Roseimicrobium</taxon>
    </lineage>
</organism>
<dbReference type="AlphaFoldDB" id="A0A366HCL8"/>
<name>A0A366HCL8_9BACT</name>
<evidence type="ECO:0000313" key="3">
    <source>
        <dbReference type="Proteomes" id="UP000253426"/>
    </source>
</evidence>
<dbReference type="EMBL" id="QNRR01000009">
    <property type="protein sequence ID" value="RBP39720.1"/>
    <property type="molecule type" value="Genomic_DNA"/>
</dbReference>
<reference evidence="2 3" key="1">
    <citation type="submission" date="2018-06" db="EMBL/GenBank/DDBJ databases">
        <title>Genomic Encyclopedia of Type Strains, Phase IV (KMG-IV): sequencing the most valuable type-strain genomes for metagenomic binning, comparative biology and taxonomic classification.</title>
        <authorList>
            <person name="Goeker M."/>
        </authorList>
    </citation>
    <scope>NUCLEOTIDE SEQUENCE [LARGE SCALE GENOMIC DNA]</scope>
    <source>
        <strain evidence="2 3">DSM 25532</strain>
    </source>
</reference>
<gene>
    <name evidence="2" type="ORF">DES53_109147</name>
</gene>
<comment type="caution">
    <text evidence="2">The sequence shown here is derived from an EMBL/GenBank/DDBJ whole genome shotgun (WGS) entry which is preliminary data.</text>
</comment>
<evidence type="ECO:0000256" key="1">
    <source>
        <dbReference type="SAM" id="SignalP"/>
    </source>
</evidence>
<evidence type="ECO:0000313" key="2">
    <source>
        <dbReference type="EMBL" id="RBP39720.1"/>
    </source>
</evidence>